<evidence type="ECO:0000313" key="8">
    <source>
        <dbReference type="Proteomes" id="UP001060414"/>
    </source>
</evidence>
<dbReference type="CDD" id="cd16914">
    <property type="entry name" value="EcfT"/>
    <property type="match status" value="1"/>
</dbReference>
<sequence>MAVLPGSTLEAAPGILPAAVLILAGGGVLAVLLLKRAAARAQSSCPEQNWSVPTIDHAQAGDSLFHRWDVRFKLVGLLSLAFFMVATRSLAGGLLALGLAGIAAVAARVCWKRVARRLLAMAGFLAMFLLIMPLTAAVQPGDTLVIFPEIAALAFNLRGLELALAICAKAFAVALLMEPLFATAPLSTTLEGLSRLGVPARVSQMILLAHRYIFVFLDEARRMSIGMNVRGFRKRTRVETLRVMGNFLGMLFIRSFERTHRVHDAMQARGFEGEFPRQAAFDARGGDWLKGAGCLILGLALVLIDRLWF</sequence>
<dbReference type="PANTHER" id="PTHR34857">
    <property type="entry name" value="SLL0384 PROTEIN"/>
    <property type="match status" value="1"/>
</dbReference>
<keyword evidence="3 6" id="KW-0812">Transmembrane</keyword>
<dbReference type="Pfam" id="PF02361">
    <property type="entry name" value="CbiQ"/>
    <property type="match status" value="1"/>
</dbReference>
<dbReference type="EMBL" id="CP092109">
    <property type="protein sequence ID" value="UWZ80746.1"/>
    <property type="molecule type" value="Genomic_DNA"/>
</dbReference>
<evidence type="ECO:0000313" key="7">
    <source>
        <dbReference type="EMBL" id="UWZ80746.1"/>
    </source>
</evidence>
<evidence type="ECO:0000256" key="3">
    <source>
        <dbReference type="ARBA" id="ARBA00022692"/>
    </source>
</evidence>
<dbReference type="InterPro" id="IPR003339">
    <property type="entry name" value="ABC/ECF_trnsptr_transmembrane"/>
</dbReference>
<feature type="transmembrane region" description="Helical" evidence="6">
    <location>
        <begin position="93"/>
        <end position="111"/>
    </location>
</feature>
<proteinExistence type="predicted"/>
<gene>
    <name evidence="7" type="primary">cbiQ</name>
    <name evidence="7" type="ORF">L9S41_04925</name>
</gene>
<evidence type="ECO:0000256" key="4">
    <source>
        <dbReference type="ARBA" id="ARBA00022989"/>
    </source>
</evidence>
<keyword evidence="4 6" id="KW-1133">Transmembrane helix</keyword>
<dbReference type="RefSeq" id="WP_260749110.1">
    <property type="nucleotide sequence ID" value="NZ_CP092109.1"/>
</dbReference>
<feature type="transmembrane region" description="Helical" evidence="6">
    <location>
        <begin position="15"/>
        <end position="34"/>
    </location>
</feature>
<dbReference type="InterPro" id="IPR051611">
    <property type="entry name" value="ECF_transporter_component"/>
</dbReference>
<dbReference type="Proteomes" id="UP001060414">
    <property type="component" value="Chromosome"/>
</dbReference>
<evidence type="ECO:0000256" key="6">
    <source>
        <dbReference type="SAM" id="Phobius"/>
    </source>
</evidence>
<organism evidence="7 8">
    <name type="scientific">Geoalkalibacter halelectricus</name>
    <dbReference type="NCBI Taxonomy" id="2847045"/>
    <lineage>
        <taxon>Bacteria</taxon>
        <taxon>Pseudomonadati</taxon>
        <taxon>Thermodesulfobacteriota</taxon>
        <taxon>Desulfuromonadia</taxon>
        <taxon>Desulfuromonadales</taxon>
        <taxon>Geoalkalibacteraceae</taxon>
        <taxon>Geoalkalibacter</taxon>
    </lineage>
</organism>
<evidence type="ECO:0000256" key="5">
    <source>
        <dbReference type="ARBA" id="ARBA00023136"/>
    </source>
</evidence>
<keyword evidence="2" id="KW-1003">Cell membrane</keyword>
<evidence type="ECO:0000256" key="2">
    <source>
        <dbReference type="ARBA" id="ARBA00022475"/>
    </source>
</evidence>
<comment type="subcellular location">
    <subcellularLocation>
        <location evidence="1">Cell membrane</location>
        <topology evidence="1">Multi-pass membrane protein</topology>
    </subcellularLocation>
</comment>
<accession>A0ABY5ZNS0</accession>
<keyword evidence="8" id="KW-1185">Reference proteome</keyword>
<name>A0ABY5ZNS0_9BACT</name>
<evidence type="ECO:0000256" key="1">
    <source>
        <dbReference type="ARBA" id="ARBA00004651"/>
    </source>
</evidence>
<dbReference type="NCBIfam" id="TIGR02454">
    <property type="entry name" value="ECF_T_CbiQ"/>
    <property type="match status" value="1"/>
</dbReference>
<protein>
    <submittedName>
        <fullName evidence="7">Cobalt ECF transporter T component CbiQ</fullName>
    </submittedName>
</protein>
<reference evidence="7" key="1">
    <citation type="journal article" date="2022" name="Environ. Microbiol.">
        <title>Geoalkalibacter halelectricus SAP #1 sp. nov. possessing extracellular electron transfer and mineral#reducing capabilities from a haloalkaline environment.</title>
        <authorList>
            <person name="Yadav S."/>
            <person name="Singh R."/>
            <person name="Sundharam S.S."/>
            <person name="Chaudhary S."/>
            <person name="Krishnamurthi S."/>
            <person name="Patil S.A."/>
        </authorList>
    </citation>
    <scope>NUCLEOTIDE SEQUENCE</scope>
    <source>
        <strain evidence="7">SAP-1</strain>
    </source>
</reference>
<feature type="transmembrane region" description="Helical" evidence="6">
    <location>
        <begin position="70"/>
        <end position="87"/>
    </location>
</feature>
<dbReference type="InterPro" id="IPR012809">
    <property type="entry name" value="ECF_CbiQ"/>
</dbReference>
<dbReference type="PANTHER" id="PTHR34857:SF2">
    <property type="entry name" value="SLL0384 PROTEIN"/>
    <property type="match status" value="1"/>
</dbReference>
<feature type="transmembrane region" description="Helical" evidence="6">
    <location>
        <begin position="118"/>
        <end position="138"/>
    </location>
</feature>
<keyword evidence="5 6" id="KW-0472">Membrane</keyword>